<dbReference type="RefSeq" id="WP_013334596.1">
    <property type="nucleotide sequence ID" value="NC_014533.1"/>
</dbReference>
<gene>
    <name evidence="3" type="ordered locus">Cyan7822_5999</name>
</gene>
<dbReference type="GO" id="GO:0005975">
    <property type="term" value="P:carbohydrate metabolic process"/>
    <property type="evidence" value="ECO:0007669"/>
    <property type="project" value="InterPro"/>
</dbReference>
<feature type="compositionally biased region" description="Basic and acidic residues" evidence="1">
    <location>
        <begin position="25"/>
        <end position="34"/>
    </location>
</feature>
<keyword evidence="4" id="KW-1185">Reference proteome</keyword>
<keyword evidence="3" id="KW-0614">Plasmid</keyword>
<evidence type="ECO:0000313" key="4">
    <source>
        <dbReference type="Proteomes" id="UP000008206"/>
    </source>
</evidence>
<evidence type="ECO:0000259" key="2">
    <source>
        <dbReference type="Pfam" id="PF06202"/>
    </source>
</evidence>
<organism evidence="3 4">
    <name type="scientific">Gloeothece verrucosa (strain PCC 7822)</name>
    <name type="common">Cyanothece sp. (strain PCC 7822)</name>
    <dbReference type="NCBI Taxonomy" id="497965"/>
    <lineage>
        <taxon>Bacteria</taxon>
        <taxon>Bacillati</taxon>
        <taxon>Cyanobacteriota</taxon>
        <taxon>Cyanophyceae</taxon>
        <taxon>Oscillatoriophycideae</taxon>
        <taxon>Chroococcales</taxon>
        <taxon>Aphanothecaceae</taxon>
        <taxon>Gloeothece</taxon>
        <taxon>Gloeothece verrucosa</taxon>
    </lineage>
</organism>
<name>E0ULL6_GLOV7</name>
<feature type="domain" description="Glycogen debranching enzyme C-terminal" evidence="2">
    <location>
        <begin position="96"/>
        <end position="431"/>
    </location>
</feature>
<dbReference type="Proteomes" id="UP000008206">
    <property type="component" value="Plasmid Cy782201"/>
</dbReference>
<sequence>MTSSFNEILSQATAIPSYSLMTKQPQKDRPKEDSIPNPRVISPRVGQPSITTNNIIFDALYALAISEMEENTVLNIRDNNFNNGQAIPCPPGGCFQAGKSWTYVWTRDTAYAIHLALAALKPKTALNSLKFKTSADRHGQNPQIIQDTGTGGSYPISSDRVVWALGAARLLHYLSGEERGTFEKEALEIIKNTIEQDRKVLFDQHNGLYSGEQSFLDWREQTYPGWVAEDVIHVGMSKCLSTNLLHLHILEFGSALALETGEVNLSNQYQDWAKELREAIQNHLYLKDSKLYSTFITTFLDNGPSHQFDLLGLTLAILLEVATQEQTKDIIAHYPLLPNGISVIWPQQQYTPIYHNRAIWPFVTAYWIKAARKAGNATAVNHGIKSLMEGVIRYRSNRENFELVSGDIWVDEGETSGPVVNSQAQLWSIAGYLSMVNDIIFGLETTDYGIRFLPYITCEMRKEVFSETQFLTLNDFPYQGKIITVTVKLPDSDNQVQGAYKISNITLNDQAISSEDFIKSDRLESDNRIVIELSEDLELTISKNQNSITLITDTGEWRNLFAPKYPIIKSIDLVSGKIQITFSSNGENAENIAFNIYRDGKLVKGELPGSTLSWVDPETNQSSPSYCYTVESYYYHDGLAIKNYSQKSRPVCYWGSNDSRIQVFEATQDLNYPGSDQDRVKKSQNHGYSHYENWGQAEDTLILEAFKPKVTGFHLLQVAAANGSGPWNTGVTCGVKYIQVFDQANTCIGSGYLIMPQTSSWENLRDSSFVRVNLDVDKIYKIVIGENENAFNMSKFKHFDSYTGNNGTGGTKGLYNYVNIAALKVLALTSLNT</sequence>
<dbReference type="Pfam" id="PF06202">
    <property type="entry name" value="GDE_C"/>
    <property type="match status" value="1"/>
</dbReference>
<dbReference type="InterPro" id="IPR032790">
    <property type="entry name" value="GDE_C"/>
</dbReference>
<evidence type="ECO:0000256" key="1">
    <source>
        <dbReference type="SAM" id="MobiDB-lite"/>
    </source>
</evidence>
<dbReference type="AlphaFoldDB" id="E0ULL6"/>
<dbReference type="SUPFAM" id="SSF48208">
    <property type="entry name" value="Six-hairpin glycosidases"/>
    <property type="match status" value="1"/>
</dbReference>
<evidence type="ECO:0000313" key="3">
    <source>
        <dbReference type="EMBL" id="ADN17846.1"/>
    </source>
</evidence>
<dbReference type="OrthoDB" id="49490at2"/>
<dbReference type="InterPro" id="IPR013783">
    <property type="entry name" value="Ig-like_fold"/>
</dbReference>
<geneLocation type="plasmid" evidence="3 4">
    <name>Cy782201</name>
</geneLocation>
<accession>E0ULL6</accession>
<dbReference type="KEGG" id="cyj:Cyan7822_5999"/>
<feature type="region of interest" description="Disordered" evidence="1">
    <location>
        <begin position="19"/>
        <end position="46"/>
    </location>
</feature>
<protein>
    <recommendedName>
        <fullName evidence="2">Glycogen debranching enzyme C-terminal domain-containing protein</fullName>
    </recommendedName>
</protein>
<dbReference type="InterPro" id="IPR008928">
    <property type="entry name" value="6-hairpin_glycosidase_sf"/>
</dbReference>
<dbReference type="HOGENOM" id="CLU_011138_0_0_3"/>
<dbReference type="EMBL" id="CP002199">
    <property type="protein sequence ID" value="ADN17846.1"/>
    <property type="molecule type" value="Genomic_DNA"/>
</dbReference>
<dbReference type="InterPro" id="IPR012341">
    <property type="entry name" value="6hp_glycosidase-like_sf"/>
</dbReference>
<reference evidence="4" key="1">
    <citation type="journal article" date="2011" name="MBio">
        <title>Novel metabolic attributes of the genus Cyanothece, comprising a group of unicellular nitrogen-fixing Cyanobacteria.</title>
        <authorList>
            <person name="Bandyopadhyay A."/>
            <person name="Elvitigala T."/>
            <person name="Welsh E."/>
            <person name="Stockel J."/>
            <person name="Liberton M."/>
            <person name="Min H."/>
            <person name="Sherman L.A."/>
            <person name="Pakrasi H.B."/>
        </authorList>
    </citation>
    <scope>NUCLEOTIDE SEQUENCE [LARGE SCALE GENOMIC DNA]</scope>
    <source>
        <strain evidence="4">PCC 7822</strain>
        <plasmid evidence="4">Cy782201</plasmid>
    </source>
</reference>
<dbReference type="Gene3D" id="2.60.40.10">
    <property type="entry name" value="Immunoglobulins"/>
    <property type="match status" value="1"/>
</dbReference>
<proteinExistence type="predicted"/>
<dbReference type="Gene3D" id="1.50.10.10">
    <property type="match status" value="1"/>
</dbReference>